<evidence type="ECO:0000256" key="4">
    <source>
        <dbReference type="ARBA" id="ARBA00022676"/>
    </source>
</evidence>
<sequence length="633" mass="72407">MRNQAEPNVLYLYKLLDMARFHLEAGRWGETEQICQKVIMFEPENREARYMLAHVLAARGDFAAAAAIMMELCNETPCETLYPDLVTFHVKADRLNAVTAFFRKRVGDDPRDCAAWLYLGQACLDMGDKAQAGQALLRATRLKPDDAKAHYQLAMYHNDCCHMAEAERSLRNAVQLDPQSHHYCNWLAGFLKGLGRADEAVDWYLQALTLSDQNEAYFSNYLMNFLCTTGYPPDFVSREHLRWAEKCCRAAGEPWCQFENEPDPERRLRIAYVSSDFYSHPVAFFIEPLLTLHDQHDVDVYIFSNVEKEDYITEQFRQRSCTWRQIRGVNNMDVCRMIREERIDILVDLGGHTRRNRLPIFAKKPAPVQVTWLGYANTTGLPTMDYRITDAVADPPGMTESQYSEQLFRLPGSFICYHPPLDSPGLSPLPLLERGAVTFVAYNNFAKLNCPLLDLWCRVLRMIPGSRLALKDRALANDVEFRMEMLDLFAQRGITADRLIIRDRTETVHAHLDALAEGDIALDSHPYSGTTTTCESLWMGVPVVTLAGGTHASRVSASLLTSVGVPELVAESDDDFVAIAVALAKDTDRLQHYRWNLREMMLNSSLMDLQGFARQMESAYRQMWRKWCQQFRC</sequence>
<dbReference type="SUPFAM" id="SSF48452">
    <property type="entry name" value="TPR-like"/>
    <property type="match status" value="2"/>
</dbReference>
<dbReference type="GO" id="GO:0097363">
    <property type="term" value="F:protein O-acetylglucosaminyltransferase activity"/>
    <property type="evidence" value="ECO:0007669"/>
    <property type="project" value="UniProtKB-EC"/>
</dbReference>
<keyword evidence="4" id="KW-0328">Glycosyltransferase</keyword>
<evidence type="ECO:0000256" key="3">
    <source>
        <dbReference type="ARBA" id="ARBA00011970"/>
    </source>
</evidence>
<dbReference type="Gene3D" id="1.25.40.10">
    <property type="entry name" value="Tetratricopeptide repeat domain"/>
    <property type="match status" value="2"/>
</dbReference>
<dbReference type="EMBL" id="CP000482">
    <property type="protein sequence ID" value="ABL00924.1"/>
    <property type="molecule type" value="Genomic_DNA"/>
</dbReference>
<evidence type="ECO:0000256" key="5">
    <source>
        <dbReference type="ARBA" id="ARBA00022679"/>
    </source>
</evidence>
<dbReference type="InterPro" id="IPR019734">
    <property type="entry name" value="TPR_rpt"/>
</dbReference>
<dbReference type="HOGENOM" id="CLU_001721_4_1_7"/>
<dbReference type="AlphaFoldDB" id="A1AUA3"/>
<dbReference type="PROSITE" id="PS50005">
    <property type="entry name" value="TPR"/>
    <property type="match status" value="1"/>
</dbReference>
<dbReference type="Pfam" id="PF23914">
    <property type="entry name" value="TPR_CcmH_CycH"/>
    <property type="match status" value="1"/>
</dbReference>
<protein>
    <recommendedName>
        <fullName evidence="3">protein O-GlcNAc transferase</fullName>
        <ecNumber evidence="3">2.4.1.255</ecNumber>
    </recommendedName>
</protein>
<dbReference type="SUPFAM" id="SSF53756">
    <property type="entry name" value="UDP-Glycosyltransferase/glycogen phosphorylase"/>
    <property type="match status" value="1"/>
</dbReference>
<evidence type="ECO:0000259" key="9">
    <source>
        <dbReference type="Pfam" id="PF13844"/>
    </source>
</evidence>
<dbReference type="PANTHER" id="PTHR44835">
    <property type="entry name" value="UDP-N-ACETYLGLUCOSAMINE--PEPTIDE N-ACETYLGLUCOSAMINYLTRANSFERASE SPINDLY-RELATED"/>
    <property type="match status" value="1"/>
</dbReference>
<organism evidence="11 12">
    <name type="scientific">Pelobacter propionicus (strain DSM 2379 / NBRC 103807 / OttBd1)</name>
    <dbReference type="NCBI Taxonomy" id="338966"/>
    <lineage>
        <taxon>Bacteria</taxon>
        <taxon>Pseudomonadati</taxon>
        <taxon>Thermodesulfobacteriota</taxon>
        <taxon>Desulfuromonadia</taxon>
        <taxon>Desulfuromonadales</taxon>
        <taxon>Desulfuromonadaceae</taxon>
        <taxon>Pelobacter</taxon>
    </lineage>
</organism>
<dbReference type="KEGG" id="ppd:Ppro_3331"/>
<dbReference type="PANTHER" id="PTHR44835:SF1">
    <property type="entry name" value="PROTEIN O-GLCNAC TRANSFERASE"/>
    <property type="match status" value="1"/>
</dbReference>
<evidence type="ECO:0000313" key="11">
    <source>
        <dbReference type="EMBL" id="ABL00924.1"/>
    </source>
</evidence>
<dbReference type="RefSeq" id="WP_011737141.1">
    <property type="nucleotide sequence ID" value="NC_008609.1"/>
</dbReference>
<dbReference type="Proteomes" id="UP000006732">
    <property type="component" value="Chromosome"/>
</dbReference>
<feature type="domain" description="O-GlcNAc transferase C-terminal" evidence="9">
    <location>
        <begin position="259"/>
        <end position="415"/>
    </location>
</feature>
<dbReference type="SMART" id="SM00028">
    <property type="entry name" value="TPR"/>
    <property type="match status" value="4"/>
</dbReference>
<evidence type="ECO:0000256" key="1">
    <source>
        <dbReference type="ARBA" id="ARBA00004922"/>
    </source>
</evidence>
<reference evidence="11 12" key="1">
    <citation type="submission" date="2006-10" db="EMBL/GenBank/DDBJ databases">
        <title>Complete sequence of chromosome of Pelobacter propionicus DSM 2379.</title>
        <authorList>
            <consortium name="US DOE Joint Genome Institute"/>
            <person name="Copeland A."/>
            <person name="Lucas S."/>
            <person name="Lapidus A."/>
            <person name="Barry K."/>
            <person name="Detter J.C."/>
            <person name="Glavina del Rio T."/>
            <person name="Hammon N."/>
            <person name="Israni S."/>
            <person name="Dalin E."/>
            <person name="Tice H."/>
            <person name="Pitluck S."/>
            <person name="Saunders E."/>
            <person name="Brettin T."/>
            <person name="Bruce D."/>
            <person name="Han C."/>
            <person name="Tapia R."/>
            <person name="Schmutz J."/>
            <person name="Larimer F."/>
            <person name="Land M."/>
            <person name="Hauser L."/>
            <person name="Kyrpides N."/>
            <person name="Kim E."/>
            <person name="Lovley D."/>
            <person name="Richardson P."/>
        </authorList>
    </citation>
    <scope>NUCLEOTIDE SEQUENCE [LARGE SCALE GENOMIC DNA]</scope>
    <source>
        <strain evidence="12">DSM 2379 / NBRC 103807 / OttBd1</strain>
    </source>
</reference>
<dbReference type="Gene3D" id="3.40.50.2000">
    <property type="entry name" value="Glycogen Phosphorylase B"/>
    <property type="match status" value="1"/>
</dbReference>
<evidence type="ECO:0000313" key="12">
    <source>
        <dbReference type="Proteomes" id="UP000006732"/>
    </source>
</evidence>
<dbReference type="InterPro" id="IPR051939">
    <property type="entry name" value="Glycosyltr_41/O-GlcNAc_trsf"/>
</dbReference>
<feature type="domain" description="Cytochrome c-type biogenesis protein H TPR" evidence="10">
    <location>
        <begin position="97"/>
        <end position="215"/>
    </location>
</feature>
<evidence type="ECO:0000256" key="7">
    <source>
        <dbReference type="ARBA" id="ARBA00022803"/>
    </source>
</evidence>
<evidence type="ECO:0000256" key="8">
    <source>
        <dbReference type="PROSITE-ProRule" id="PRU00339"/>
    </source>
</evidence>
<keyword evidence="5" id="KW-0808">Transferase</keyword>
<dbReference type="InterPro" id="IPR029489">
    <property type="entry name" value="OGT/SEC/SPY_C"/>
</dbReference>
<gene>
    <name evidence="11" type="ordered locus">Ppro_3331</name>
</gene>
<proteinExistence type="inferred from homology"/>
<comment type="pathway">
    <text evidence="1">Protein modification; protein glycosylation.</text>
</comment>
<dbReference type="OrthoDB" id="5503541at2"/>
<evidence type="ECO:0000256" key="6">
    <source>
        <dbReference type="ARBA" id="ARBA00022737"/>
    </source>
</evidence>
<feature type="domain" description="O-GlcNAc transferase C-terminal" evidence="9">
    <location>
        <begin position="434"/>
        <end position="616"/>
    </location>
</feature>
<dbReference type="EC" id="2.4.1.255" evidence="3"/>
<dbReference type="CAZy" id="GT41">
    <property type="family name" value="Glycosyltransferase Family 41"/>
</dbReference>
<dbReference type="STRING" id="338966.Ppro_3331"/>
<comment type="similarity">
    <text evidence="2">Belongs to the glycosyltransferase 41 family. O-GlcNAc transferase subfamily.</text>
</comment>
<dbReference type="eggNOG" id="COG3914">
    <property type="taxonomic scope" value="Bacteria"/>
</dbReference>
<evidence type="ECO:0000259" key="10">
    <source>
        <dbReference type="Pfam" id="PF23914"/>
    </source>
</evidence>
<accession>A1AUA3</accession>
<evidence type="ECO:0000256" key="2">
    <source>
        <dbReference type="ARBA" id="ARBA00005386"/>
    </source>
</evidence>
<dbReference type="Gene3D" id="3.40.50.11380">
    <property type="match status" value="1"/>
</dbReference>
<keyword evidence="7 8" id="KW-0802">TPR repeat</keyword>
<dbReference type="eggNOG" id="COG0457">
    <property type="taxonomic scope" value="Bacteria"/>
</dbReference>
<name>A1AUA3_PELPD</name>
<dbReference type="InterPro" id="IPR056413">
    <property type="entry name" value="TPR_CcmH_CycH"/>
</dbReference>
<keyword evidence="6" id="KW-0677">Repeat</keyword>
<dbReference type="InterPro" id="IPR011990">
    <property type="entry name" value="TPR-like_helical_dom_sf"/>
</dbReference>
<keyword evidence="12" id="KW-1185">Reference proteome</keyword>
<dbReference type="Pfam" id="PF13844">
    <property type="entry name" value="Glyco_transf_41"/>
    <property type="match status" value="2"/>
</dbReference>
<feature type="repeat" description="TPR" evidence="8">
    <location>
        <begin position="113"/>
        <end position="146"/>
    </location>
</feature>
<dbReference type="Pfam" id="PF14559">
    <property type="entry name" value="TPR_19"/>
    <property type="match status" value="1"/>
</dbReference>